<dbReference type="SUPFAM" id="SSF47616">
    <property type="entry name" value="GST C-terminal domain-like"/>
    <property type="match status" value="1"/>
</dbReference>
<evidence type="ECO:0000313" key="6">
    <source>
        <dbReference type="Proteomes" id="UP001642483"/>
    </source>
</evidence>
<accession>A0ABP0FHR6</accession>
<dbReference type="SFLD" id="SFLDS00019">
    <property type="entry name" value="Glutathione_Transferase_(cytos"/>
    <property type="match status" value="1"/>
</dbReference>
<gene>
    <name evidence="5" type="ORF">CVLEPA_LOCUS8183</name>
</gene>
<dbReference type="InterPro" id="IPR004045">
    <property type="entry name" value="Glutathione_S-Trfase_N"/>
</dbReference>
<feature type="domain" description="GST N-terminal" evidence="3">
    <location>
        <begin position="1"/>
        <end position="82"/>
    </location>
</feature>
<dbReference type="InterPro" id="IPR010987">
    <property type="entry name" value="Glutathione-S-Trfase_C-like"/>
</dbReference>
<dbReference type="PANTHER" id="PTHR43969">
    <property type="entry name" value="GLUTATHIONE S TRANSFERASE D10, ISOFORM A-RELATED"/>
    <property type="match status" value="1"/>
</dbReference>
<dbReference type="SUPFAM" id="SSF52833">
    <property type="entry name" value="Thioredoxin-like"/>
    <property type="match status" value="1"/>
</dbReference>
<comment type="similarity">
    <text evidence="2">Belongs to the GST superfamily.</text>
</comment>
<dbReference type="PANTHER" id="PTHR43969:SF9">
    <property type="entry name" value="GLUTATHIONE S TRANSFERASE D10, ISOFORM A-RELATED"/>
    <property type="match status" value="1"/>
</dbReference>
<protein>
    <recommendedName>
        <fullName evidence="7">Glutathione transferase</fullName>
    </recommendedName>
</protein>
<dbReference type="PROSITE" id="PS50404">
    <property type="entry name" value="GST_NTER"/>
    <property type="match status" value="1"/>
</dbReference>
<comment type="caution">
    <text evidence="5">The sequence shown here is derived from an EMBL/GenBank/DDBJ whole genome shotgun (WGS) entry which is preliminary data.</text>
</comment>
<dbReference type="Proteomes" id="UP001642483">
    <property type="component" value="Unassembled WGS sequence"/>
</dbReference>
<dbReference type="EMBL" id="CAWYQH010000046">
    <property type="protein sequence ID" value="CAK8678246.1"/>
    <property type="molecule type" value="Genomic_DNA"/>
</dbReference>
<dbReference type="InterPro" id="IPR036282">
    <property type="entry name" value="Glutathione-S-Trfase_C_sf"/>
</dbReference>
<name>A0ABP0FHR6_CLALP</name>
<evidence type="ECO:0000256" key="2">
    <source>
        <dbReference type="RuleBase" id="RU003494"/>
    </source>
</evidence>
<reference evidence="5 6" key="1">
    <citation type="submission" date="2024-02" db="EMBL/GenBank/DDBJ databases">
        <authorList>
            <person name="Daric V."/>
            <person name="Darras S."/>
        </authorList>
    </citation>
    <scope>NUCLEOTIDE SEQUENCE [LARGE SCALE GENOMIC DNA]</scope>
</reference>
<dbReference type="InterPro" id="IPR004046">
    <property type="entry name" value="GST_C"/>
</dbReference>
<dbReference type="InterPro" id="IPR036249">
    <property type="entry name" value="Thioredoxin-like_sf"/>
</dbReference>
<dbReference type="Gene3D" id="3.40.30.10">
    <property type="entry name" value="Glutaredoxin"/>
    <property type="match status" value="1"/>
</dbReference>
<dbReference type="Pfam" id="PF00043">
    <property type="entry name" value="GST_C"/>
    <property type="match status" value="1"/>
</dbReference>
<evidence type="ECO:0000259" key="4">
    <source>
        <dbReference type="PROSITE" id="PS50405"/>
    </source>
</evidence>
<comment type="subunit">
    <text evidence="1">Homodimer.</text>
</comment>
<evidence type="ECO:0000259" key="3">
    <source>
        <dbReference type="PROSITE" id="PS50404"/>
    </source>
</evidence>
<keyword evidence="6" id="KW-1185">Reference proteome</keyword>
<dbReference type="PROSITE" id="PS50405">
    <property type="entry name" value="GST_CTER"/>
    <property type="match status" value="1"/>
</dbReference>
<evidence type="ECO:0000256" key="1">
    <source>
        <dbReference type="ARBA" id="ARBA00011738"/>
    </source>
</evidence>
<proteinExistence type="inferred from homology"/>
<dbReference type="SFLD" id="SFLDG00358">
    <property type="entry name" value="Main_(cytGST)"/>
    <property type="match status" value="1"/>
</dbReference>
<evidence type="ECO:0008006" key="7">
    <source>
        <dbReference type="Google" id="ProtNLM"/>
    </source>
</evidence>
<dbReference type="InterPro" id="IPR040079">
    <property type="entry name" value="Glutathione_S-Trfase"/>
</dbReference>
<dbReference type="SFLD" id="SFLDG01153">
    <property type="entry name" value="Main.4:_Theta-like"/>
    <property type="match status" value="1"/>
</dbReference>
<evidence type="ECO:0000313" key="5">
    <source>
        <dbReference type="EMBL" id="CAK8678246.1"/>
    </source>
</evidence>
<dbReference type="Pfam" id="PF02798">
    <property type="entry name" value="GST_N"/>
    <property type="match status" value="1"/>
</dbReference>
<sequence>MVLKLYYIHQSPPSRMVVMTLKALGLDYEEVIVNLFEGEHKKPEFLKINSRGKVPCLSDDNYVIAESRAICSYLCNQYEKGDNRLYPTDPKQRGQVDQILYVSENTNDMMMAYINVGGVLFRGEKPVEEKIGEVKKALDLYEGYLSKTGYIASDGLTLADFFMASPLLMLDLPGYDDFKDYPKTTAWLAKIKALPYFDESNKEGLTKMKEMYQNALKK</sequence>
<feature type="domain" description="GST C-terminal" evidence="4">
    <location>
        <begin position="89"/>
        <end position="215"/>
    </location>
</feature>
<dbReference type="Gene3D" id="1.20.1050.10">
    <property type="match status" value="1"/>
</dbReference>
<organism evidence="5 6">
    <name type="scientific">Clavelina lepadiformis</name>
    <name type="common">Light-bulb sea squirt</name>
    <name type="synonym">Ascidia lepadiformis</name>
    <dbReference type="NCBI Taxonomy" id="159417"/>
    <lineage>
        <taxon>Eukaryota</taxon>
        <taxon>Metazoa</taxon>
        <taxon>Chordata</taxon>
        <taxon>Tunicata</taxon>
        <taxon>Ascidiacea</taxon>
        <taxon>Aplousobranchia</taxon>
        <taxon>Clavelinidae</taxon>
        <taxon>Clavelina</taxon>
    </lineage>
</organism>